<feature type="region of interest" description="Disordered" evidence="1">
    <location>
        <begin position="114"/>
        <end position="139"/>
    </location>
</feature>
<sequence length="292" mass="30811">MVQDVVDNVPRARHAVVLSADGIARGATDGLAAADVRTVSAAMGGMQSLSRATAHFAGPSRDRQWRQTVIEFEHGWVFLIGAGQGAYLAAAAESDVDMQQISFRMHRLVARLGNNLTSPPRVNPGEGRRDRGDVSAHTQGAGSARFVLPELDEAIASVPGARHAVLLGTDGLPRGASTGIGRDLADTISAAMTGIHAYSRATAPFASGLRDDGWRQTVIEFQHGWIFLIAAGDGAFLAAAAESECDIEEFTTRLSDLAPALTAPRRPLESRGEPSDRELSAHAARGTRADDA</sequence>
<gene>
    <name evidence="3" type="ORF">OFY01_30835</name>
</gene>
<dbReference type="Gene3D" id="3.30.450.30">
    <property type="entry name" value="Dynein light chain 2a, cytoplasmic"/>
    <property type="match status" value="2"/>
</dbReference>
<comment type="caution">
    <text evidence="3">The sequence shown here is derived from an EMBL/GenBank/DDBJ whole genome shotgun (WGS) entry which is preliminary data.</text>
</comment>
<accession>A0ABT3U7B4</accession>
<feature type="domain" description="Roadblock/LAMTOR2" evidence="2">
    <location>
        <begin position="1"/>
        <end position="92"/>
    </location>
</feature>
<evidence type="ECO:0000256" key="1">
    <source>
        <dbReference type="SAM" id="MobiDB-lite"/>
    </source>
</evidence>
<protein>
    <submittedName>
        <fullName evidence="3">Roadblock/LC7 domain-containing protein</fullName>
    </submittedName>
</protein>
<dbReference type="EMBL" id="JAPHNL010000332">
    <property type="protein sequence ID" value="MCX3064078.1"/>
    <property type="molecule type" value="Genomic_DNA"/>
</dbReference>
<evidence type="ECO:0000313" key="3">
    <source>
        <dbReference type="EMBL" id="MCX3064078.1"/>
    </source>
</evidence>
<proteinExistence type="predicted"/>
<dbReference type="PANTHER" id="PTHR36222:SF1">
    <property type="entry name" value="SERINE PROTEASE INHIBITOR RV3364C"/>
    <property type="match status" value="1"/>
</dbReference>
<feature type="compositionally biased region" description="Basic and acidic residues" evidence="1">
    <location>
        <begin position="266"/>
        <end position="280"/>
    </location>
</feature>
<dbReference type="SUPFAM" id="SSF103196">
    <property type="entry name" value="Roadblock/LC7 domain"/>
    <property type="match status" value="2"/>
</dbReference>
<dbReference type="SMART" id="SM00960">
    <property type="entry name" value="Robl_LC7"/>
    <property type="match status" value="2"/>
</dbReference>
<dbReference type="Pfam" id="PF03259">
    <property type="entry name" value="Robl_LC7"/>
    <property type="match status" value="2"/>
</dbReference>
<dbReference type="InterPro" id="IPR004942">
    <property type="entry name" value="Roadblock/LAMTOR2_dom"/>
</dbReference>
<organism evidence="3 4">
    <name type="scientific">Streptomyces beihaiensis</name>
    <dbReference type="NCBI Taxonomy" id="2984495"/>
    <lineage>
        <taxon>Bacteria</taxon>
        <taxon>Bacillati</taxon>
        <taxon>Actinomycetota</taxon>
        <taxon>Actinomycetes</taxon>
        <taxon>Kitasatosporales</taxon>
        <taxon>Streptomycetaceae</taxon>
        <taxon>Streptomyces</taxon>
    </lineage>
</organism>
<feature type="region of interest" description="Disordered" evidence="1">
    <location>
        <begin position="261"/>
        <end position="292"/>
    </location>
</feature>
<evidence type="ECO:0000313" key="4">
    <source>
        <dbReference type="Proteomes" id="UP001163064"/>
    </source>
</evidence>
<name>A0ABT3U7B4_9ACTN</name>
<dbReference type="PANTHER" id="PTHR36222">
    <property type="entry name" value="SERINE PROTEASE INHIBITOR RV3364C"/>
    <property type="match status" value="1"/>
</dbReference>
<feature type="domain" description="Roadblock/LAMTOR2" evidence="2">
    <location>
        <begin position="148"/>
        <end position="241"/>
    </location>
</feature>
<dbReference type="Proteomes" id="UP001163064">
    <property type="component" value="Unassembled WGS sequence"/>
</dbReference>
<evidence type="ECO:0000259" key="2">
    <source>
        <dbReference type="SMART" id="SM00960"/>
    </source>
</evidence>
<dbReference type="InterPro" id="IPR053141">
    <property type="entry name" value="Mycobact_SerProt_Inhib_Rv3364c"/>
</dbReference>
<reference evidence="3" key="1">
    <citation type="submission" date="2022-10" db="EMBL/GenBank/DDBJ databases">
        <title>Streptomyces beihaiensis sp. nov., a chitin degrading actinobacterium, isolated from shrimp pond soil.</title>
        <authorList>
            <person name="Xie J."/>
            <person name="Shen N."/>
        </authorList>
    </citation>
    <scope>NUCLEOTIDE SEQUENCE</scope>
    <source>
        <strain evidence="3">GXMU-J5</strain>
    </source>
</reference>
<dbReference type="RefSeq" id="WP_266605633.1">
    <property type="nucleotide sequence ID" value="NZ_JAPHNL010000332.1"/>
</dbReference>
<keyword evidence="4" id="KW-1185">Reference proteome</keyword>